<evidence type="ECO:0000259" key="16">
    <source>
        <dbReference type="PROSITE" id="PS51198"/>
    </source>
</evidence>
<dbReference type="OrthoDB" id="5240387at2"/>
<dbReference type="PANTHER" id="PTHR11070">
    <property type="entry name" value="UVRD / RECB / PCRA DNA HELICASE FAMILY MEMBER"/>
    <property type="match status" value="1"/>
</dbReference>
<name>A0A0B2A7H0_9MICO</name>
<dbReference type="InterPro" id="IPR013986">
    <property type="entry name" value="DExx_box_DNA_helicase_dom_sf"/>
</dbReference>
<protein>
    <recommendedName>
        <fullName evidence="13">DNA 3'-5' helicase</fullName>
        <ecNumber evidence="13">5.6.2.4</ecNumber>
    </recommendedName>
</protein>
<evidence type="ECO:0000256" key="4">
    <source>
        <dbReference type="ARBA" id="ARBA00022763"/>
    </source>
</evidence>
<keyword evidence="9" id="KW-0238">DNA-binding</keyword>
<dbReference type="InterPro" id="IPR011604">
    <property type="entry name" value="PDDEXK-like_dom_sf"/>
</dbReference>
<evidence type="ECO:0000256" key="5">
    <source>
        <dbReference type="ARBA" id="ARBA00022801"/>
    </source>
</evidence>
<evidence type="ECO:0000256" key="13">
    <source>
        <dbReference type="ARBA" id="ARBA00034808"/>
    </source>
</evidence>
<dbReference type="GO" id="GO:0005829">
    <property type="term" value="C:cytosol"/>
    <property type="evidence" value="ECO:0007669"/>
    <property type="project" value="TreeGrafter"/>
</dbReference>
<dbReference type="Pfam" id="PF00580">
    <property type="entry name" value="UvrD-helicase"/>
    <property type="match status" value="1"/>
</dbReference>
<dbReference type="GO" id="GO:0000725">
    <property type="term" value="P:recombinational repair"/>
    <property type="evidence" value="ECO:0007669"/>
    <property type="project" value="TreeGrafter"/>
</dbReference>
<dbReference type="SUPFAM" id="SSF52540">
    <property type="entry name" value="P-loop containing nucleoside triphosphate hydrolases"/>
    <property type="match status" value="1"/>
</dbReference>
<evidence type="ECO:0000256" key="7">
    <source>
        <dbReference type="ARBA" id="ARBA00022839"/>
    </source>
</evidence>
<dbReference type="GO" id="GO:0004527">
    <property type="term" value="F:exonuclease activity"/>
    <property type="evidence" value="ECO:0007669"/>
    <property type="project" value="UniProtKB-KW"/>
</dbReference>
<dbReference type="PROSITE" id="PS51198">
    <property type="entry name" value="UVRD_HELICASE_ATP_BIND"/>
    <property type="match status" value="1"/>
</dbReference>
<evidence type="ECO:0000256" key="3">
    <source>
        <dbReference type="ARBA" id="ARBA00022741"/>
    </source>
</evidence>
<keyword evidence="3 15" id="KW-0547">Nucleotide-binding</keyword>
<feature type="binding site" evidence="15">
    <location>
        <begin position="29"/>
        <end position="36"/>
    </location>
    <ligand>
        <name>ATP</name>
        <dbReference type="ChEBI" id="CHEBI:30616"/>
    </ligand>
</feature>
<keyword evidence="8 15" id="KW-0067">ATP-binding</keyword>
<evidence type="ECO:0000256" key="1">
    <source>
        <dbReference type="ARBA" id="ARBA00009922"/>
    </source>
</evidence>
<keyword evidence="19" id="KW-1185">Reference proteome</keyword>
<evidence type="ECO:0000256" key="15">
    <source>
        <dbReference type="PROSITE-ProRule" id="PRU00560"/>
    </source>
</evidence>
<dbReference type="Gene3D" id="3.90.320.10">
    <property type="match status" value="1"/>
</dbReference>
<organism evidence="18 19">
    <name type="scientific">Microbacterium mangrovi</name>
    <dbReference type="NCBI Taxonomy" id="1348253"/>
    <lineage>
        <taxon>Bacteria</taxon>
        <taxon>Bacillati</taxon>
        <taxon>Actinomycetota</taxon>
        <taxon>Actinomycetes</taxon>
        <taxon>Micrococcales</taxon>
        <taxon>Microbacteriaceae</taxon>
        <taxon>Microbacterium</taxon>
    </lineage>
</organism>
<comment type="caution">
    <text evidence="18">The sequence shown here is derived from an EMBL/GenBank/DDBJ whole genome shotgun (WGS) entry which is preliminary data.</text>
</comment>
<evidence type="ECO:0000256" key="8">
    <source>
        <dbReference type="ARBA" id="ARBA00022840"/>
    </source>
</evidence>
<keyword evidence="11" id="KW-0413">Isomerase</keyword>
<dbReference type="EC" id="5.6.2.4" evidence="13"/>
<evidence type="ECO:0000313" key="19">
    <source>
        <dbReference type="Proteomes" id="UP000031030"/>
    </source>
</evidence>
<dbReference type="Pfam" id="PF12705">
    <property type="entry name" value="PDDEXK_1"/>
    <property type="match status" value="1"/>
</dbReference>
<dbReference type="PROSITE" id="PS51217">
    <property type="entry name" value="UVRD_HELICASE_CTER"/>
    <property type="match status" value="1"/>
</dbReference>
<evidence type="ECO:0000256" key="2">
    <source>
        <dbReference type="ARBA" id="ARBA00022722"/>
    </source>
</evidence>
<evidence type="ECO:0000313" key="18">
    <source>
        <dbReference type="EMBL" id="KHK97551.1"/>
    </source>
</evidence>
<dbReference type="GO" id="GO:0003677">
    <property type="term" value="F:DNA binding"/>
    <property type="evidence" value="ECO:0007669"/>
    <property type="project" value="UniProtKB-KW"/>
</dbReference>
<dbReference type="InterPro" id="IPR014016">
    <property type="entry name" value="UvrD-like_ATP-bd"/>
</dbReference>
<dbReference type="GO" id="GO:0005524">
    <property type="term" value="F:ATP binding"/>
    <property type="evidence" value="ECO:0007669"/>
    <property type="project" value="UniProtKB-UniRule"/>
</dbReference>
<dbReference type="InterPro" id="IPR014017">
    <property type="entry name" value="DNA_helicase_UvrD-like_C"/>
</dbReference>
<dbReference type="Gene3D" id="1.10.10.160">
    <property type="match status" value="1"/>
</dbReference>
<evidence type="ECO:0000256" key="10">
    <source>
        <dbReference type="ARBA" id="ARBA00023204"/>
    </source>
</evidence>
<accession>A0A0B2A7H0</accession>
<evidence type="ECO:0000259" key="17">
    <source>
        <dbReference type="PROSITE" id="PS51217"/>
    </source>
</evidence>
<evidence type="ECO:0000256" key="12">
    <source>
        <dbReference type="ARBA" id="ARBA00034617"/>
    </source>
</evidence>
<keyword evidence="7" id="KW-0269">Exonuclease</keyword>
<keyword evidence="4" id="KW-0227">DNA damage</keyword>
<dbReference type="STRING" id="1348253.LK09_11345"/>
<evidence type="ECO:0000256" key="11">
    <source>
        <dbReference type="ARBA" id="ARBA00023235"/>
    </source>
</evidence>
<evidence type="ECO:0000256" key="14">
    <source>
        <dbReference type="ARBA" id="ARBA00048988"/>
    </source>
</evidence>
<dbReference type="EMBL" id="JTDK01000010">
    <property type="protein sequence ID" value="KHK97551.1"/>
    <property type="molecule type" value="Genomic_DNA"/>
</dbReference>
<dbReference type="Gene3D" id="3.40.50.300">
    <property type="entry name" value="P-loop containing nucleotide triphosphate hydrolases"/>
    <property type="match status" value="3"/>
</dbReference>
<dbReference type="GO" id="GO:0043138">
    <property type="term" value="F:3'-5' DNA helicase activity"/>
    <property type="evidence" value="ECO:0007669"/>
    <property type="project" value="UniProtKB-EC"/>
</dbReference>
<dbReference type="InterPro" id="IPR000212">
    <property type="entry name" value="DNA_helicase_UvrD/REP"/>
</dbReference>
<feature type="domain" description="UvrD-like helicase ATP-binding" evidence="16">
    <location>
        <begin position="8"/>
        <end position="305"/>
    </location>
</feature>
<keyword evidence="2" id="KW-0540">Nuclease</keyword>
<dbReference type="InterPro" id="IPR027417">
    <property type="entry name" value="P-loop_NTPase"/>
</dbReference>
<comment type="catalytic activity">
    <reaction evidence="12">
        <text>Couples ATP hydrolysis with the unwinding of duplex DNA by translocating in the 3'-5' direction.</text>
        <dbReference type="EC" id="5.6.2.4"/>
    </reaction>
</comment>
<sequence>MPGESPVHPDADQAAVLALAPGASGTIAGAPGSGKTRTLVGRIEALIARGADADAIIALTPSRVTATALRDRISLATGAATQGAPARSLVSFAFQIVRAAAVGRGAAAPQLLTGADEDQIIQELLLGDAEDEDAGLSRWPAQLAAPVRATAGFRAEVRAFFAECTEQGIGPSELARLGSAADVPEWSALASFLSEYTEVRAAMRGAHRDAAGLVREAVQLLRSAPDSDLGAVGRIRTILVDDAQELTLGGVQLVEACRERGMAVLAFGDPDTSTGAFRGARPENFARLVRALGDIHVLRGAHRLAPAIGDVVRTLTQHIGAAGVVAHRIPPRDPADPDETPAVRCITVSSAAEEFDYIARALRERHVHDDVEWSQCAVIAHDTRQVAALQTELSAREVPARATGAGAAPAQVRPVRDLLTVVELASRAPADREPGELTDALLGIVGGLDPIQLRRLRTALRHAELGAGGSRSARELMASAFAHPVEFELLRTREGARAARLAKTLATLREQLGEEASAHELLWTAWQGAGVAGAWQQASRSAGPVGVQAGRDLDAVVALFQSAKRFGERRPDEDPLVYVRGMLDSSVADDRFDTSASVRGVAVLTPAQAVGCEFDTVVIAGLQDGVWPNTRLRGGLLQAWRLAETRADPTGTGAAVIDRRREALHDELRLLVRAVSRASHRVLVTAVDDDDTGPSPLFELLPEAEHGEVSHPLSLRGLVAMHRRTLTTGSGEPEHAAAQLALLADARVAGADPDEWYGILPPTTRASLRDLDEEDVRVSPSKLDQLATCQLDWVIRDLGADLGGVTAGVGILIHEAFEHASLATQLPAEDDLWRRVDARWGELEFDAAWVGRAEKTRARDLVHRLHRYLRDFAAAGGTVLGAESQFQVPVALAEPGHPHGAVLSGTIDRVELTRDGRVEIVDLKTGKSEGQTDAAVAGNAQLAAYQLAYDAGAIPGAPPGVPGGAKLLVVRPKAATKPYVTPRQPPFDEPTKEAFIARVREAADIMRGTEFLAPYEEHCRADHSYGMCRIHTVGAVSRA</sequence>
<comment type="catalytic activity">
    <reaction evidence="14">
        <text>ATP + H2O = ADP + phosphate + H(+)</text>
        <dbReference type="Rhea" id="RHEA:13065"/>
        <dbReference type="ChEBI" id="CHEBI:15377"/>
        <dbReference type="ChEBI" id="CHEBI:15378"/>
        <dbReference type="ChEBI" id="CHEBI:30616"/>
        <dbReference type="ChEBI" id="CHEBI:43474"/>
        <dbReference type="ChEBI" id="CHEBI:456216"/>
        <dbReference type="EC" id="5.6.2.4"/>
    </reaction>
</comment>
<dbReference type="PANTHER" id="PTHR11070:SF59">
    <property type="entry name" value="DNA 3'-5' HELICASE"/>
    <property type="match status" value="1"/>
</dbReference>
<keyword evidence="5 15" id="KW-0378">Hydrolase</keyword>
<comment type="similarity">
    <text evidence="1">Belongs to the helicase family. UvrD subfamily.</text>
</comment>
<dbReference type="InterPro" id="IPR038726">
    <property type="entry name" value="PDDEXK_AddAB-type"/>
</dbReference>
<dbReference type="GO" id="GO:0033202">
    <property type="term" value="C:DNA helicase complex"/>
    <property type="evidence" value="ECO:0007669"/>
    <property type="project" value="TreeGrafter"/>
</dbReference>
<dbReference type="AlphaFoldDB" id="A0A0B2A7H0"/>
<evidence type="ECO:0000256" key="9">
    <source>
        <dbReference type="ARBA" id="ARBA00023125"/>
    </source>
</evidence>
<reference evidence="18 19" key="1">
    <citation type="submission" date="2014-11" db="EMBL/GenBank/DDBJ databases">
        <title>Genome sequence of Microbacterium mangrovi MUSC 115(T).</title>
        <authorList>
            <person name="Lee L.-H."/>
        </authorList>
    </citation>
    <scope>NUCLEOTIDE SEQUENCE [LARGE SCALE GENOMIC DNA]</scope>
    <source>
        <strain evidence="18 19">MUSC 115</strain>
    </source>
</reference>
<dbReference type="Proteomes" id="UP000031030">
    <property type="component" value="Unassembled WGS sequence"/>
</dbReference>
<keyword evidence="6 15" id="KW-0347">Helicase</keyword>
<keyword evidence="10" id="KW-0234">DNA repair</keyword>
<gene>
    <name evidence="18" type="ORF">LK09_11345</name>
</gene>
<proteinExistence type="inferred from homology"/>
<feature type="domain" description="UvrD-like helicase C-terminal" evidence="17">
    <location>
        <begin position="309"/>
        <end position="611"/>
    </location>
</feature>
<evidence type="ECO:0000256" key="6">
    <source>
        <dbReference type="ARBA" id="ARBA00022806"/>
    </source>
</evidence>